<evidence type="ECO:0000256" key="4">
    <source>
        <dbReference type="ARBA" id="ARBA00022723"/>
    </source>
</evidence>
<keyword evidence="4 8" id="KW-0479">Metal-binding</keyword>
<dbReference type="InterPro" id="IPR002401">
    <property type="entry name" value="Cyt_P450_E_grp-I"/>
</dbReference>
<dbReference type="PANTHER" id="PTHR24305">
    <property type="entry name" value="CYTOCHROME P450"/>
    <property type="match status" value="1"/>
</dbReference>
<evidence type="ECO:0000313" key="12">
    <source>
        <dbReference type="Proteomes" id="UP000256645"/>
    </source>
</evidence>
<feature type="binding site" description="axial binding residue" evidence="8">
    <location>
        <position position="460"/>
    </location>
    <ligand>
        <name>heme</name>
        <dbReference type="ChEBI" id="CHEBI:30413"/>
    </ligand>
    <ligandPart>
        <name>Fe</name>
        <dbReference type="ChEBI" id="CHEBI:18248"/>
    </ligandPart>
</feature>
<dbReference type="PRINTS" id="PR00385">
    <property type="entry name" value="P450"/>
</dbReference>
<comment type="caution">
    <text evidence="11">The sequence shown here is derived from an EMBL/GenBank/DDBJ whole genome shotgun (WGS) entry which is preliminary data.</text>
</comment>
<feature type="transmembrane region" description="Helical" evidence="10">
    <location>
        <begin position="26"/>
        <end position="48"/>
    </location>
</feature>
<dbReference type="PANTHER" id="PTHR24305:SF237">
    <property type="entry name" value="CYTOCHROME P450 MONOOXYGENASE ATNE-RELATED"/>
    <property type="match status" value="1"/>
</dbReference>
<organism evidence="11 12">
    <name type="scientific">Coleophoma cylindrospora</name>
    <dbReference type="NCBI Taxonomy" id="1849047"/>
    <lineage>
        <taxon>Eukaryota</taxon>
        <taxon>Fungi</taxon>
        <taxon>Dikarya</taxon>
        <taxon>Ascomycota</taxon>
        <taxon>Pezizomycotina</taxon>
        <taxon>Leotiomycetes</taxon>
        <taxon>Helotiales</taxon>
        <taxon>Dermateaceae</taxon>
        <taxon>Coleophoma</taxon>
    </lineage>
</organism>
<dbReference type="GO" id="GO:0016705">
    <property type="term" value="F:oxidoreductase activity, acting on paired donors, with incorporation or reduction of molecular oxygen"/>
    <property type="evidence" value="ECO:0007669"/>
    <property type="project" value="InterPro"/>
</dbReference>
<evidence type="ECO:0000313" key="11">
    <source>
        <dbReference type="EMBL" id="RDW58718.1"/>
    </source>
</evidence>
<evidence type="ECO:0000256" key="3">
    <source>
        <dbReference type="ARBA" id="ARBA00022617"/>
    </source>
</evidence>
<dbReference type="Pfam" id="PF00067">
    <property type="entry name" value="p450"/>
    <property type="match status" value="1"/>
</dbReference>
<protein>
    <submittedName>
        <fullName evidence="11">Uncharacterized protein</fullName>
    </submittedName>
</protein>
<reference evidence="11 12" key="1">
    <citation type="journal article" date="2018" name="IMA Fungus">
        <title>IMA Genome-F 9: Draft genome sequence of Annulohypoxylon stygium, Aspergillus mulundensis, Berkeleyomyces basicola (syn. Thielaviopsis basicola), Ceratocystis smalleyi, two Cercospora beticola strains, Coleophoma cylindrospora, Fusarium fracticaudum, Phialophora cf. hyalina, and Morchella septimelata.</title>
        <authorList>
            <person name="Wingfield B.D."/>
            <person name="Bills G.F."/>
            <person name="Dong Y."/>
            <person name="Huang W."/>
            <person name="Nel W.J."/>
            <person name="Swalarsk-Parry B.S."/>
            <person name="Vaghefi N."/>
            <person name="Wilken P.M."/>
            <person name="An Z."/>
            <person name="de Beer Z.W."/>
            <person name="De Vos L."/>
            <person name="Chen L."/>
            <person name="Duong T.A."/>
            <person name="Gao Y."/>
            <person name="Hammerbacher A."/>
            <person name="Kikkert J.R."/>
            <person name="Li Y."/>
            <person name="Li H."/>
            <person name="Li K."/>
            <person name="Li Q."/>
            <person name="Liu X."/>
            <person name="Ma X."/>
            <person name="Naidoo K."/>
            <person name="Pethybridge S.J."/>
            <person name="Sun J."/>
            <person name="Steenkamp E.T."/>
            <person name="van der Nest M.A."/>
            <person name="van Wyk S."/>
            <person name="Wingfield M.J."/>
            <person name="Xiong C."/>
            <person name="Yue Q."/>
            <person name="Zhang X."/>
        </authorList>
    </citation>
    <scope>NUCLEOTIDE SEQUENCE [LARGE SCALE GENOMIC DNA]</scope>
    <source>
        <strain evidence="11 12">BP6252</strain>
    </source>
</reference>
<dbReference type="PRINTS" id="PR00463">
    <property type="entry name" value="EP450I"/>
</dbReference>
<keyword evidence="3 8" id="KW-0349">Heme</keyword>
<evidence type="ECO:0000256" key="10">
    <source>
        <dbReference type="SAM" id="Phobius"/>
    </source>
</evidence>
<keyword evidence="10" id="KW-0812">Transmembrane</keyword>
<dbReference type="GO" id="GO:0020037">
    <property type="term" value="F:heme binding"/>
    <property type="evidence" value="ECO:0007669"/>
    <property type="project" value="InterPro"/>
</dbReference>
<keyword evidence="10" id="KW-0472">Membrane</keyword>
<dbReference type="InterPro" id="IPR036396">
    <property type="entry name" value="Cyt_P450_sf"/>
</dbReference>
<comment type="similarity">
    <text evidence="2 9">Belongs to the cytochrome P450 family.</text>
</comment>
<evidence type="ECO:0000256" key="1">
    <source>
        <dbReference type="ARBA" id="ARBA00001971"/>
    </source>
</evidence>
<dbReference type="Proteomes" id="UP000256645">
    <property type="component" value="Unassembled WGS sequence"/>
</dbReference>
<accession>A0A3D8QAS9</accession>
<evidence type="ECO:0000256" key="6">
    <source>
        <dbReference type="ARBA" id="ARBA00023004"/>
    </source>
</evidence>
<dbReference type="GO" id="GO:0005506">
    <property type="term" value="F:iron ion binding"/>
    <property type="evidence" value="ECO:0007669"/>
    <property type="project" value="InterPro"/>
</dbReference>
<comment type="cofactor">
    <cofactor evidence="1 8">
        <name>heme</name>
        <dbReference type="ChEBI" id="CHEBI:30413"/>
    </cofactor>
</comment>
<sequence>MDTIYFKGMQAWLWLTEGPALQICKLAALSALYTSILYVVTVCIYNIYFHPLAKYPGPFLAKFTSIRAAYFANTGDLHIDIWRCHEKYGDVIRYSPGRLVFNTLEANRDIHGYGKNFTKAKGYQAMVHRYPSTFTLLDKKEHARKRRVLAQCFSEAAIRSYEPGILHQINNFCAHLIPDKEETGWSPALNMARQSDYLFFDLISSIVFGDTYNLVGDSKHRYIVDAIAASNRRISVMVQIPWLVFWRLDKKLFRKAIIARNLFIRFLRTLVGERMEAKGRSGVFAILQEVKDPETNEGLNLLEISAEATTLLVAGSDTSSTLLASLFFYLSQNKPLYDAVCTEVRSTFAFPIEVGTGPKLNSCKLLHSCIVECLRITPPVGASLVREVGPGGATVDGHFFQAGTEVGTGIYSVHHNPDYFPDPFVFKPERWLAKEAGDKAVQELTSVGSFTPFSMGPRGCLGKALAVQENMLTMALVLCMFDFRRAEGTADGNIGAGKANAAFGRHREDEFQLWDHITGQKDGPMIQFRRR</sequence>
<dbReference type="SUPFAM" id="SSF48264">
    <property type="entry name" value="Cytochrome P450"/>
    <property type="match status" value="1"/>
</dbReference>
<evidence type="ECO:0000256" key="9">
    <source>
        <dbReference type="RuleBase" id="RU000461"/>
    </source>
</evidence>
<dbReference type="GO" id="GO:0004497">
    <property type="term" value="F:monooxygenase activity"/>
    <property type="evidence" value="ECO:0007669"/>
    <property type="project" value="UniProtKB-KW"/>
</dbReference>
<evidence type="ECO:0000256" key="5">
    <source>
        <dbReference type="ARBA" id="ARBA00023002"/>
    </source>
</evidence>
<dbReference type="InterPro" id="IPR017972">
    <property type="entry name" value="Cyt_P450_CS"/>
</dbReference>
<keyword evidence="12" id="KW-1185">Reference proteome</keyword>
<evidence type="ECO:0000256" key="8">
    <source>
        <dbReference type="PIRSR" id="PIRSR602401-1"/>
    </source>
</evidence>
<dbReference type="OrthoDB" id="1470350at2759"/>
<dbReference type="STRING" id="1849047.A0A3D8QAS9"/>
<dbReference type="InterPro" id="IPR001128">
    <property type="entry name" value="Cyt_P450"/>
</dbReference>
<dbReference type="EMBL" id="PDLM01000017">
    <property type="protein sequence ID" value="RDW58718.1"/>
    <property type="molecule type" value="Genomic_DNA"/>
</dbReference>
<dbReference type="AlphaFoldDB" id="A0A3D8QAS9"/>
<keyword evidence="7 9" id="KW-0503">Monooxygenase</keyword>
<proteinExistence type="inferred from homology"/>
<name>A0A3D8QAS9_9HELO</name>
<dbReference type="Gene3D" id="1.10.630.10">
    <property type="entry name" value="Cytochrome P450"/>
    <property type="match status" value="1"/>
</dbReference>
<keyword evidence="6 8" id="KW-0408">Iron</keyword>
<evidence type="ECO:0000256" key="2">
    <source>
        <dbReference type="ARBA" id="ARBA00010617"/>
    </source>
</evidence>
<gene>
    <name evidence="11" type="ORF">BP6252_13194</name>
</gene>
<keyword evidence="5 9" id="KW-0560">Oxidoreductase</keyword>
<evidence type="ECO:0000256" key="7">
    <source>
        <dbReference type="ARBA" id="ARBA00023033"/>
    </source>
</evidence>
<dbReference type="PROSITE" id="PS00086">
    <property type="entry name" value="CYTOCHROME_P450"/>
    <property type="match status" value="1"/>
</dbReference>
<keyword evidence="10" id="KW-1133">Transmembrane helix</keyword>
<dbReference type="InterPro" id="IPR050121">
    <property type="entry name" value="Cytochrome_P450_monoxygenase"/>
</dbReference>
<dbReference type="CDD" id="cd11061">
    <property type="entry name" value="CYP67-like"/>
    <property type="match status" value="1"/>
</dbReference>